<dbReference type="GO" id="GO:0006325">
    <property type="term" value="P:chromatin organization"/>
    <property type="evidence" value="ECO:0007669"/>
    <property type="project" value="UniProtKB-KW"/>
</dbReference>
<keyword evidence="4" id="KW-0677">Repeat</keyword>
<keyword evidence="5" id="KW-0156">Chromatin regulator</keyword>
<evidence type="ECO:0000313" key="10">
    <source>
        <dbReference type="EMBL" id="PVH64742.1"/>
    </source>
</evidence>
<dbReference type="InterPro" id="IPR050459">
    <property type="entry name" value="WD_repeat_RBAP46/RBAP48/MSI1"/>
</dbReference>
<protein>
    <recommendedName>
        <fullName evidence="9">Histone-binding protein RBBP4-like N-terminal domain-containing protein</fullName>
    </recommendedName>
</protein>
<dbReference type="Pfam" id="PF00400">
    <property type="entry name" value="WD40"/>
    <property type="match status" value="5"/>
</dbReference>
<feature type="repeat" description="WD" evidence="7">
    <location>
        <begin position="272"/>
        <end position="314"/>
    </location>
</feature>
<feature type="domain" description="Histone-binding protein RBBP4-like N-terminal" evidence="9">
    <location>
        <begin position="82"/>
        <end position="146"/>
    </location>
</feature>
<dbReference type="PROSITE" id="PS50082">
    <property type="entry name" value="WD_REPEATS_2"/>
    <property type="match status" value="5"/>
</dbReference>
<dbReference type="Gramene" id="PVH64742">
    <property type="protein sequence ID" value="PVH64742"/>
    <property type="gene ID" value="PAHAL_2G348800"/>
</dbReference>
<accession>A0A2T8KRJ2</accession>
<dbReference type="SMART" id="SM00320">
    <property type="entry name" value="WD40"/>
    <property type="match status" value="5"/>
</dbReference>
<dbReference type="InterPro" id="IPR020472">
    <property type="entry name" value="WD40_PAC1"/>
</dbReference>
<dbReference type="PRINTS" id="PR00320">
    <property type="entry name" value="GPROTEINBRPT"/>
</dbReference>
<dbReference type="InterPro" id="IPR036322">
    <property type="entry name" value="WD40_repeat_dom_sf"/>
</dbReference>
<feature type="region of interest" description="Disordered" evidence="8">
    <location>
        <begin position="45"/>
        <end position="80"/>
    </location>
</feature>
<keyword evidence="3 7" id="KW-0853">WD repeat</keyword>
<feature type="compositionally biased region" description="Low complexity" evidence="8">
    <location>
        <begin position="64"/>
        <end position="79"/>
    </location>
</feature>
<reference evidence="10" key="1">
    <citation type="submission" date="2018-04" db="EMBL/GenBank/DDBJ databases">
        <title>WGS assembly of Panicum hallii.</title>
        <authorList>
            <person name="Lovell J."/>
            <person name="Jenkins J."/>
            <person name="Lowry D."/>
            <person name="Mamidi S."/>
            <person name="Sreedasyam A."/>
            <person name="Weng X."/>
            <person name="Barry K."/>
            <person name="Bonette J."/>
            <person name="Campitelli B."/>
            <person name="Daum C."/>
            <person name="Gordon S."/>
            <person name="Gould B."/>
            <person name="Lipzen A."/>
            <person name="Macqueen A."/>
            <person name="Palacio-Mejia J."/>
            <person name="Plott C."/>
            <person name="Shakirov E."/>
            <person name="Shu S."/>
            <person name="Yoshinaga Y."/>
            <person name="Zane M."/>
            <person name="Rokhsar D."/>
            <person name="Grimwood J."/>
            <person name="Schmutz J."/>
            <person name="Juenger T."/>
        </authorList>
    </citation>
    <scope>NUCLEOTIDE SEQUENCE [LARGE SCALE GENOMIC DNA]</scope>
    <source>
        <strain evidence="10">FIL2</strain>
    </source>
</reference>
<dbReference type="PANTHER" id="PTHR22850">
    <property type="entry name" value="WD40 REPEAT FAMILY"/>
    <property type="match status" value="1"/>
</dbReference>
<evidence type="ECO:0000256" key="5">
    <source>
        <dbReference type="ARBA" id="ARBA00022853"/>
    </source>
</evidence>
<evidence type="ECO:0000256" key="2">
    <source>
        <dbReference type="ARBA" id="ARBA00009341"/>
    </source>
</evidence>
<dbReference type="EMBL" id="CM008047">
    <property type="protein sequence ID" value="PVH64742.1"/>
    <property type="molecule type" value="Genomic_DNA"/>
</dbReference>
<comment type="subcellular location">
    <subcellularLocation>
        <location evidence="1">Nucleus</location>
    </subcellularLocation>
</comment>
<comment type="similarity">
    <text evidence="2">Belongs to the WD repeat RBAP46/RBAP48/MSI1 family.</text>
</comment>
<evidence type="ECO:0000256" key="4">
    <source>
        <dbReference type="ARBA" id="ARBA00022737"/>
    </source>
</evidence>
<dbReference type="Proteomes" id="UP000243499">
    <property type="component" value="Chromosome 2"/>
</dbReference>
<evidence type="ECO:0000256" key="3">
    <source>
        <dbReference type="ARBA" id="ARBA00022574"/>
    </source>
</evidence>
<feature type="repeat" description="WD" evidence="7">
    <location>
        <begin position="359"/>
        <end position="394"/>
    </location>
</feature>
<dbReference type="InterPro" id="IPR015943">
    <property type="entry name" value="WD40/YVTN_repeat-like_dom_sf"/>
</dbReference>
<dbReference type="Pfam" id="PF12265">
    <property type="entry name" value="CAF1C_H4-bd"/>
    <property type="match status" value="1"/>
</dbReference>
<feature type="repeat" description="WD" evidence="7">
    <location>
        <begin position="315"/>
        <end position="350"/>
    </location>
</feature>
<proteinExistence type="inferred from homology"/>
<dbReference type="InterPro" id="IPR022052">
    <property type="entry name" value="Histone-bd_RBBP4-like_N"/>
</dbReference>
<evidence type="ECO:0000256" key="8">
    <source>
        <dbReference type="SAM" id="MobiDB-lite"/>
    </source>
</evidence>
<name>A0A2T8KRJ2_9POAL</name>
<organism evidence="10">
    <name type="scientific">Panicum hallii</name>
    <dbReference type="NCBI Taxonomy" id="206008"/>
    <lineage>
        <taxon>Eukaryota</taxon>
        <taxon>Viridiplantae</taxon>
        <taxon>Streptophyta</taxon>
        <taxon>Embryophyta</taxon>
        <taxon>Tracheophyta</taxon>
        <taxon>Spermatophyta</taxon>
        <taxon>Magnoliopsida</taxon>
        <taxon>Liliopsida</taxon>
        <taxon>Poales</taxon>
        <taxon>Poaceae</taxon>
        <taxon>PACMAD clade</taxon>
        <taxon>Panicoideae</taxon>
        <taxon>Panicodae</taxon>
        <taxon>Paniceae</taxon>
        <taxon>Panicinae</taxon>
        <taxon>Panicum</taxon>
        <taxon>Panicum sect. Panicum</taxon>
    </lineage>
</organism>
<feature type="repeat" description="WD" evidence="7">
    <location>
        <begin position="223"/>
        <end position="265"/>
    </location>
</feature>
<dbReference type="SUPFAM" id="SSF50978">
    <property type="entry name" value="WD40 repeat-like"/>
    <property type="match status" value="1"/>
</dbReference>
<dbReference type="AlphaFoldDB" id="A0A2T8KRJ2"/>
<dbReference type="PROSITE" id="PS00678">
    <property type="entry name" value="WD_REPEATS_1"/>
    <property type="match status" value="3"/>
</dbReference>
<dbReference type="InterPro" id="IPR019775">
    <property type="entry name" value="WD40_repeat_CS"/>
</dbReference>
<dbReference type="PROSITE" id="PS50294">
    <property type="entry name" value="WD_REPEATS_REGION"/>
    <property type="match status" value="4"/>
</dbReference>
<dbReference type="InterPro" id="IPR001680">
    <property type="entry name" value="WD40_rpt"/>
</dbReference>
<evidence type="ECO:0000256" key="6">
    <source>
        <dbReference type="ARBA" id="ARBA00023242"/>
    </source>
</evidence>
<sequence length="464" mass="50473">MYGPGSYIFGLCGQRPNVFALKALACLPSPTRRFVPIPLAGDQQHAASNSRAKQQIEAAMDGGSSSPTSPPSTAAPSAAEMEEYKNWKKNAAVLYDLVISHPLEWPSLTVQWLPSESSTRSHRLVVGTHTSEEAPNNLLLLDAVLPLPPRLAAAAAASGGAVPTPSVSVSRVAPHRGEVNRARCMPQRPFTVATKTCLVEVHVYHLGDGDGDGSGKSGADVVLRGHDAEGYGLAWSPMKEGRLLSGSYDKKICLWDLASGSGAPVLDAHQVFEAHEDLVEDVAWHLKDENIFGSVGDDCKLMIWDLRTNKPEQSIAAHQKEVNSLSFNPFNEWILATASGDATVKLFDMRKLSRSLHTFDSHEGEVFQVEWNPNLATVLASSAADKRVMIWDVNRIGDEQSEEDADDGPPELLFVHGGHTAKISELSWNPSEKWVVASVSEDNILQIWEMAESIYCDDYSLQDS</sequence>
<feature type="repeat" description="WD" evidence="7">
    <location>
        <begin position="416"/>
        <end position="450"/>
    </location>
</feature>
<evidence type="ECO:0000256" key="1">
    <source>
        <dbReference type="ARBA" id="ARBA00004123"/>
    </source>
</evidence>
<gene>
    <name evidence="10" type="ORF">PAHAL_2G348800</name>
</gene>
<dbReference type="Gene3D" id="2.130.10.10">
    <property type="entry name" value="YVTN repeat-like/Quinoprotein amine dehydrogenase"/>
    <property type="match status" value="1"/>
</dbReference>
<dbReference type="GO" id="GO:0005634">
    <property type="term" value="C:nucleus"/>
    <property type="evidence" value="ECO:0007669"/>
    <property type="project" value="UniProtKB-SubCell"/>
</dbReference>
<evidence type="ECO:0000256" key="7">
    <source>
        <dbReference type="PROSITE-ProRule" id="PRU00221"/>
    </source>
</evidence>
<keyword evidence="6" id="KW-0539">Nucleus</keyword>
<evidence type="ECO:0000259" key="9">
    <source>
        <dbReference type="Pfam" id="PF12265"/>
    </source>
</evidence>